<dbReference type="InterPro" id="IPR011559">
    <property type="entry name" value="Initiation_fac_2B_a/b/d"/>
</dbReference>
<dbReference type="NCBIfam" id="TIGR00524">
    <property type="entry name" value="eIF-2B_rel"/>
    <property type="match status" value="1"/>
</dbReference>
<dbReference type="InterPro" id="IPR005251">
    <property type="entry name" value="IF-M1Pi"/>
</dbReference>
<reference evidence="4" key="1">
    <citation type="submission" date="2021-01" db="EMBL/GenBank/DDBJ databases">
        <authorList>
            <person name="Corre E."/>
            <person name="Pelletier E."/>
            <person name="Niang G."/>
            <person name="Scheremetjew M."/>
            <person name="Finn R."/>
            <person name="Kale V."/>
            <person name="Holt S."/>
            <person name="Cochrane G."/>
            <person name="Meng A."/>
            <person name="Brown T."/>
            <person name="Cohen L."/>
        </authorList>
    </citation>
    <scope>NUCLEOTIDE SEQUENCE</scope>
    <source>
        <strain evidence="4">ATCC 50979</strain>
    </source>
</reference>
<dbReference type="PANTHER" id="PTHR43475:SF1">
    <property type="entry name" value="METHYLTHIORIBOSE-1-PHOSPHATE ISOMERASE"/>
    <property type="match status" value="1"/>
</dbReference>
<proteinExistence type="inferred from homology"/>
<name>A0A7S1VBF3_9EUKA</name>
<evidence type="ECO:0000313" key="4">
    <source>
        <dbReference type="EMBL" id="CAD9292578.1"/>
    </source>
</evidence>
<accession>A0A7S1VBF3</accession>
<dbReference type="NCBIfam" id="TIGR00512">
    <property type="entry name" value="salvage_mtnA"/>
    <property type="match status" value="1"/>
</dbReference>
<gene>
    <name evidence="4" type="ORF">SSP0437_LOCUS3894</name>
</gene>
<dbReference type="AlphaFoldDB" id="A0A7S1VBF3"/>
<dbReference type="Pfam" id="PF01008">
    <property type="entry name" value="IF-2B"/>
    <property type="match status" value="1"/>
</dbReference>
<dbReference type="EMBL" id="HBGL01005030">
    <property type="protein sequence ID" value="CAD9292578.1"/>
    <property type="molecule type" value="Transcribed_RNA"/>
</dbReference>
<evidence type="ECO:0008006" key="5">
    <source>
        <dbReference type="Google" id="ProtNLM"/>
    </source>
</evidence>
<dbReference type="NCBIfam" id="NF004326">
    <property type="entry name" value="PRK05720.1"/>
    <property type="match status" value="1"/>
</dbReference>
<dbReference type="Gene3D" id="3.40.50.10470">
    <property type="entry name" value="Translation initiation factor eif-2b, domain 2"/>
    <property type="match status" value="1"/>
</dbReference>
<protein>
    <recommendedName>
        <fullName evidence="5">S-methyl-5-thioribose-1-phosphate isomerase</fullName>
    </recommendedName>
</protein>
<dbReference type="Gene3D" id="1.20.120.420">
    <property type="entry name" value="translation initiation factor eif-2b, domain 1"/>
    <property type="match status" value="1"/>
</dbReference>
<dbReference type="GO" id="GO:0019509">
    <property type="term" value="P:L-methionine salvage from methylthioadenosine"/>
    <property type="evidence" value="ECO:0007669"/>
    <property type="project" value="TreeGrafter"/>
</dbReference>
<dbReference type="InterPro" id="IPR042529">
    <property type="entry name" value="IF_2B-like_C"/>
</dbReference>
<dbReference type="GO" id="GO:0046523">
    <property type="term" value="F:S-methyl-5-thioribose-1-phosphate isomerase activity"/>
    <property type="evidence" value="ECO:0007669"/>
    <property type="project" value="TreeGrafter"/>
</dbReference>
<evidence type="ECO:0000256" key="2">
    <source>
        <dbReference type="ARBA" id="ARBA00023235"/>
    </source>
</evidence>
<dbReference type="FunFam" id="3.40.50.10470:FF:000006">
    <property type="entry name" value="Methylthioribose-1-phosphate isomerase"/>
    <property type="match status" value="1"/>
</dbReference>
<dbReference type="PANTHER" id="PTHR43475">
    <property type="entry name" value="METHYLTHIORIBOSE-1-PHOSPHATE ISOMERASE"/>
    <property type="match status" value="1"/>
</dbReference>
<dbReference type="InterPro" id="IPR037171">
    <property type="entry name" value="NagB/RpiA_transferase-like"/>
</dbReference>
<evidence type="ECO:0000256" key="3">
    <source>
        <dbReference type="RuleBase" id="RU003814"/>
    </source>
</evidence>
<comment type="similarity">
    <text evidence="1 3">Belongs to the eIF-2B alpha/beta/delta subunits family.</text>
</comment>
<dbReference type="InterPro" id="IPR000649">
    <property type="entry name" value="IF-2B-related"/>
</dbReference>
<organism evidence="4">
    <name type="scientific">Sexangularia sp. CB-2014</name>
    <dbReference type="NCBI Taxonomy" id="1486929"/>
    <lineage>
        <taxon>Eukaryota</taxon>
        <taxon>Amoebozoa</taxon>
        <taxon>Tubulinea</taxon>
        <taxon>Elardia</taxon>
        <taxon>Arcellinida</taxon>
        <taxon>Arcellinida incertae sedis</taxon>
        <taxon>Sexangularia</taxon>
    </lineage>
</organism>
<dbReference type="InterPro" id="IPR027363">
    <property type="entry name" value="M1Pi_N"/>
</dbReference>
<dbReference type="SUPFAM" id="SSF100950">
    <property type="entry name" value="NagB/RpiA/CoA transferase-like"/>
    <property type="match status" value="1"/>
</dbReference>
<sequence>MPHSPDIPDAISLLSLRISPTPPYLQVLNQQKLPGSEEWIEVTSFDDAILCISQLKVRGAPLIGVFAAAAVAVSDEWTCSKTLAPLAQRLINARPTAVNLEYAVRQVQQAVQGGRDSKEDAAHLRSRAWQRALALLHCEIAANEQLGRIGAASIRQVASPSAGTSRPLALAHICNTGGLATPGLGTALGVVRTVHATAAKGVHAYLLETRPLLQGGRLSAWECVKDKIPHTIITDGMSGALLRSRTVDAIVVGADRIAANGDFANKIGTYTLAIVAAHHKVPLFAVAPLSTVDLACETGADIVIEERKEAEVRGYQDCQWAPSDSPTWNPAFDVTPIDLIAGIVTEVGFFSRDEIQETAGGLQTLLHKKEGKRPREEE</sequence>
<evidence type="ECO:0000256" key="1">
    <source>
        <dbReference type="ARBA" id="ARBA00007251"/>
    </source>
</evidence>
<keyword evidence="2" id="KW-0413">Isomerase</keyword>